<name>A0A813GA30_POLGL</name>
<dbReference type="AlphaFoldDB" id="A0A813GA30"/>
<evidence type="ECO:0000256" key="1">
    <source>
        <dbReference type="SAM" id="MobiDB-lite"/>
    </source>
</evidence>
<comment type="caution">
    <text evidence="2">The sequence shown here is derived from an EMBL/GenBank/DDBJ whole genome shotgun (WGS) entry which is preliminary data.</text>
</comment>
<feature type="non-terminal residue" evidence="2">
    <location>
        <position position="1"/>
    </location>
</feature>
<reference evidence="2" key="1">
    <citation type="submission" date="2021-02" db="EMBL/GenBank/DDBJ databases">
        <authorList>
            <person name="Dougan E. K."/>
            <person name="Rhodes N."/>
            <person name="Thang M."/>
            <person name="Chan C."/>
        </authorList>
    </citation>
    <scope>NUCLEOTIDE SEQUENCE</scope>
</reference>
<protein>
    <submittedName>
        <fullName evidence="2">Uncharacterized protein</fullName>
    </submittedName>
</protein>
<evidence type="ECO:0000313" key="3">
    <source>
        <dbReference type="Proteomes" id="UP000626109"/>
    </source>
</evidence>
<dbReference type="EMBL" id="CAJNNW010000104">
    <property type="protein sequence ID" value="CAE8623125.1"/>
    <property type="molecule type" value="Genomic_DNA"/>
</dbReference>
<sequence>GGSRGDIRDIRAWQEEVGGDAPEAWLTERWRAVRYATETRGLRWRLQRERHRADCLAHEMSLRSRYTEEVERRLEASQAQVALLTQSAAAADKSTSSSTAASHQRSSNLRAGSPVSKARPRPRTASDGTTFLPVDLDLGRSGKAPPPPVESTSPKAWPMPVLRGGVAAAVAELEAHGAPGVPSGASAEQLRASREAQTALRGELLELRQEVAKRVRQVAGLSAELAARDVRLSKLNHEVRAKVFDLEDPEGHFHKVIYARMQRNVHQALWANAYELGNPKPGARIGGDATYPQGPKVAPQITRLVAAAAAAVATVATAAKAKAKAKTKDLPCIGAAGGPDCQAVLIAEDRIFAACELGESKAELTEILRKDRALLATLPGLLQAQEWEAVRQVLKAPPVNYLWNLGESKNTVKKVGEVTDDASYFDLAEELSGALQLCDQFTYDNVFIPFQPGNGKVKIKEPTEQVTTAIATLDGVLKALS</sequence>
<feature type="compositionally biased region" description="Low complexity" evidence="1">
    <location>
        <begin position="90"/>
        <end position="102"/>
    </location>
</feature>
<evidence type="ECO:0000313" key="2">
    <source>
        <dbReference type="EMBL" id="CAE8623125.1"/>
    </source>
</evidence>
<gene>
    <name evidence="2" type="ORF">PGLA2088_LOCUS180</name>
</gene>
<organism evidence="2 3">
    <name type="scientific">Polarella glacialis</name>
    <name type="common">Dinoflagellate</name>
    <dbReference type="NCBI Taxonomy" id="89957"/>
    <lineage>
        <taxon>Eukaryota</taxon>
        <taxon>Sar</taxon>
        <taxon>Alveolata</taxon>
        <taxon>Dinophyceae</taxon>
        <taxon>Suessiales</taxon>
        <taxon>Suessiaceae</taxon>
        <taxon>Polarella</taxon>
    </lineage>
</organism>
<proteinExistence type="predicted"/>
<dbReference type="Proteomes" id="UP000626109">
    <property type="component" value="Unassembled WGS sequence"/>
</dbReference>
<accession>A0A813GA30</accession>
<feature type="region of interest" description="Disordered" evidence="1">
    <location>
        <begin position="90"/>
        <end position="157"/>
    </location>
</feature>